<dbReference type="Pfam" id="PF05139">
    <property type="entry name" value="Erythro_esteras"/>
    <property type="match status" value="1"/>
</dbReference>
<dbReference type="SUPFAM" id="SSF159501">
    <property type="entry name" value="EreA/ChaN-like"/>
    <property type="match status" value="1"/>
</dbReference>
<dbReference type="PANTHER" id="PTHR31299">
    <property type="entry name" value="ESTERASE, PUTATIVE (AFU_ORTHOLOGUE AFUA_1G05850)-RELATED"/>
    <property type="match status" value="1"/>
</dbReference>
<keyword evidence="2" id="KW-1185">Reference proteome</keyword>
<evidence type="ECO:0000313" key="2">
    <source>
        <dbReference type="Proteomes" id="UP001220256"/>
    </source>
</evidence>
<dbReference type="InterPro" id="IPR052036">
    <property type="entry name" value="Hydrolase/PRTase-associated"/>
</dbReference>
<sequence>MQRLVERMRDRNQALSPEQRAGFYGLDLYSMGASIRAVIDYLDRVDPQASKQARQRYGCLEPWVEDPTSYGLASLRGMEDCEGPVIKMLGNLLERRLELIGLRDGDEYHSGEQLAFTIPILQT</sequence>
<dbReference type="PANTHER" id="PTHR31299:SF0">
    <property type="entry name" value="ESTERASE, PUTATIVE (AFU_ORTHOLOGUE AFUA_1G05850)-RELATED"/>
    <property type="match status" value="1"/>
</dbReference>
<reference evidence="1 2" key="1">
    <citation type="journal article" date="2023" name="IMA Fungus">
        <title>Comparative genomic study of the Penicillium genus elucidates a diverse pangenome and 15 lateral gene transfer events.</title>
        <authorList>
            <person name="Petersen C."/>
            <person name="Sorensen T."/>
            <person name="Nielsen M.R."/>
            <person name="Sondergaard T.E."/>
            <person name="Sorensen J.L."/>
            <person name="Fitzpatrick D.A."/>
            <person name="Frisvad J.C."/>
            <person name="Nielsen K.L."/>
        </authorList>
    </citation>
    <scope>NUCLEOTIDE SEQUENCE [LARGE SCALE GENOMIC DNA]</scope>
    <source>
        <strain evidence="1 2">IBT 3361</strain>
    </source>
</reference>
<name>A0ABQ8WDQ0_PENCH</name>
<dbReference type="EMBL" id="JAPVEB010000004">
    <property type="protein sequence ID" value="KAJ5264757.1"/>
    <property type="molecule type" value="Genomic_DNA"/>
</dbReference>
<dbReference type="Proteomes" id="UP001220256">
    <property type="component" value="Unassembled WGS sequence"/>
</dbReference>
<proteinExistence type="predicted"/>
<organism evidence="1 2">
    <name type="scientific">Penicillium chrysogenum</name>
    <name type="common">Penicillium notatum</name>
    <dbReference type="NCBI Taxonomy" id="5076"/>
    <lineage>
        <taxon>Eukaryota</taxon>
        <taxon>Fungi</taxon>
        <taxon>Dikarya</taxon>
        <taxon>Ascomycota</taxon>
        <taxon>Pezizomycotina</taxon>
        <taxon>Eurotiomycetes</taxon>
        <taxon>Eurotiomycetidae</taxon>
        <taxon>Eurotiales</taxon>
        <taxon>Aspergillaceae</taxon>
        <taxon>Penicillium</taxon>
        <taxon>Penicillium chrysogenum species complex</taxon>
    </lineage>
</organism>
<accession>A0ABQ8WDQ0</accession>
<dbReference type="InterPro" id="IPR007815">
    <property type="entry name" value="Emycin_Estase"/>
</dbReference>
<protein>
    <submittedName>
        <fullName evidence="1">Erythromycin esterase</fullName>
    </submittedName>
</protein>
<comment type="caution">
    <text evidence="1">The sequence shown here is derived from an EMBL/GenBank/DDBJ whole genome shotgun (WGS) entry which is preliminary data.</text>
</comment>
<evidence type="ECO:0000313" key="1">
    <source>
        <dbReference type="EMBL" id="KAJ5264757.1"/>
    </source>
</evidence>
<gene>
    <name evidence="1" type="ORF">N7505_007550</name>
</gene>